<evidence type="ECO:0000313" key="3">
    <source>
        <dbReference type="Proteomes" id="UP000824204"/>
    </source>
</evidence>
<sequence length="744" mass="81301">DFSGNAVTFPYTPAKDVTLYAKWTQTEFNVTFEENGGSPVADGWFASVESNPASSKGHFRFDGWFTSPDFSGNAVTFPYTPAKDVTLYAKWTQTEFNVTFEENGGTTVADGWFEKIESKPVTEMSGFVFQGWFTSPDCTGSAVTFPYTLTEDTTLYAGWQKVLSASLVSVDGFSIQGTQVSKDSAVLPNVDSIDFNTLNVQVSEGAQWALYEDESCTRPISENVVTLEMGANLFYLKVTTPTNSAVYTVTVEKADGYALEVYENGVLKKTIVANKGDQFEKPVPVYDESLYEFDGDVYTDREMTTPFTDYTATANKKIYFKIYYIGVSFSSAINTVDGAIPTNDAEIYLKIPSEINGVPVLTIDSHFRNDFSFKKNLLEIYISDGVQEIENSTFYQSSKLRKVRLPDGIFLHGGVFNSCPLLTQAECGGIIRSFDTNFNSTGISNDESNYVNGAYYVGTYLAGIDKTKVVSGEFRVKEGTRSISGYAFSNLEFSGKQITSVDLGNTVEYIGAYAFSGLKALTTFTNASALRDTGKNAVSNTGFYNSSSSWENGLLYLEKCLLSAKSDLSGDVTIKNGTTNIASAVFKDLKGITSVTFPDTLESIGDEAFCIGNPTSDTPVLKALHFPASLKSIGEYAFKNQVAVEEITFAEGLETIGYSAFSGCKKAGNIVIPSTVTYIDSLALSCGPDCKIFFMGDPSLVKLIESWNGLGVSLTPYYEYSAEKPAASGNYWHYEDGLPVVWEL</sequence>
<gene>
    <name evidence="2" type="ORF">H9741_00070</name>
</gene>
<comment type="caution">
    <text evidence="2">The sequence shown here is derived from an EMBL/GenBank/DDBJ whole genome shotgun (WGS) entry which is preliminary data.</text>
</comment>
<dbReference type="PANTHER" id="PTHR45661:SF3">
    <property type="entry name" value="IG-LIKE DOMAIN-CONTAINING PROTEIN"/>
    <property type="match status" value="1"/>
</dbReference>
<name>A0A9D2AEL0_9FIRM</name>
<dbReference type="Gene3D" id="3.80.10.10">
    <property type="entry name" value="Ribonuclease Inhibitor"/>
    <property type="match status" value="4"/>
</dbReference>
<dbReference type="Proteomes" id="UP000824204">
    <property type="component" value="Unassembled WGS sequence"/>
</dbReference>
<dbReference type="InterPro" id="IPR042229">
    <property type="entry name" value="Listeria/Bacterioides_rpt_sf"/>
</dbReference>
<reference evidence="2" key="2">
    <citation type="submission" date="2021-04" db="EMBL/GenBank/DDBJ databases">
        <authorList>
            <person name="Gilroy R."/>
        </authorList>
    </citation>
    <scope>NUCLEOTIDE SEQUENCE</scope>
    <source>
        <strain evidence="2">811</strain>
    </source>
</reference>
<dbReference type="InterPro" id="IPR053139">
    <property type="entry name" value="Surface_bspA-like"/>
</dbReference>
<comment type="subcellular location">
    <subcellularLocation>
        <location evidence="1">Cell envelope</location>
    </subcellularLocation>
</comment>
<dbReference type="InterPro" id="IPR032675">
    <property type="entry name" value="LRR_dom_sf"/>
</dbReference>
<organism evidence="2 3">
    <name type="scientific">Candidatus Borkfalkia faecipullorum</name>
    <dbReference type="NCBI Taxonomy" id="2838510"/>
    <lineage>
        <taxon>Bacteria</taxon>
        <taxon>Bacillati</taxon>
        <taxon>Bacillota</taxon>
        <taxon>Clostridia</taxon>
        <taxon>Christensenellales</taxon>
        <taxon>Christensenellaceae</taxon>
        <taxon>Candidatus Borkfalkia</taxon>
    </lineage>
</organism>
<dbReference type="SUPFAM" id="SSF52058">
    <property type="entry name" value="L domain-like"/>
    <property type="match status" value="1"/>
</dbReference>
<dbReference type="Pfam" id="PF13306">
    <property type="entry name" value="LRR_5"/>
    <property type="match status" value="3"/>
</dbReference>
<evidence type="ECO:0000313" key="2">
    <source>
        <dbReference type="EMBL" id="HIX06849.1"/>
    </source>
</evidence>
<accession>A0A9D2AEL0</accession>
<proteinExistence type="predicted"/>
<reference evidence="2" key="1">
    <citation type="journal article" date="2021" name="PeerJ">
        <title>Extensive microbial diversity within the chicken gut microbiome revealed by metagenomics and culture.</title>
        <authorList>
            <person name="Gilroy R."/>
            <person name="Ravi A."/>
            <person name="Getino M."/>
            <person name="Pursley I."/>
            <person name="Horton D.L."/>
            <person name="Alikhan N.F."/>
            <person name="Baker D."/>
            <person name="Gharbi K."/>
            <person name="Hall N."/>
            <person name="Watson M."/>
            <person name="Adriaenssens E.M."/>
            <person name="Foster-Nyarko E."/>
            <person name="Jarju S."/>
            <person name="Secka A."/>
            <person name="Antonio M."/>
            <person name="Oren A."/>
            <person name="Chaudhuri R.R."/>
            <person name="La Ragione R."/>
            <person name="Hildebrand F."/>
            <person name="Pallen M.J."/>
        </authorList>
    </citation>
    <scope>NUCLEOTIDE SEQUENCE</scope>
    <source>
        <strain evidence="2">811</strain>
    </source>
</reference>
<feature type="non-terminal residue" evidence="2">
    <location>
        <position position="1"/>
    </location>
</feature>
<evidence type="ECO:0000256" key="1">
    <source>
        <dbReference type="ARBA" id="ARBA00004196"/>
    </source>
</evidence>
<dbReference type="Gene3D" id="2.60.40.4270">
    <property type="entry name" value="Listeria-Bacteroides repeat domain"/>
    <property type="match status" value="2"/>
</dbReference>
<dbReference type="GO" id="GO:0030313">
    <property type="term" value="C:cell envelope"/>
    <property type="evidence" value="ECO:0007669"/>
    <property type="project" value="UniProtKB-SubCell"/>
</dbReference>
<dbReference type="Pfam" id="PF09479">
    <property type="entry name" value="Flg_new"/>
    <property type="match status" value="2"/>
</dbReference>
<protein>
    <submittedName>
        <fullName evidence="2">Leucine-rich repeat protein</fullName>
    </submittedName>
</protein>
<dbReference type="EMBL" id="DXFX01000002">
    <property type="protein sequence ID" value="HIX06849.1"/>
    <property type="molecule type" value="Genomic_DNA"/>
</dbReference>
<dbReference type="AlphaFoldDB" id="A0A9D2AEL0"/>
<dbReference type="InterPro" id="IPR026906">
    <property type="entry name" value="LRR_5"/>
</dbReference>
<dbReference type="InterPro" id="IPR013378">
    <property type="entry name" value="InlB-like_B-rpt"/>
</dbReference>
<dbReference type="PANTHER" id="PTHR45661">
    <property type="entry name" value="SURFACE ANTIGEN"/>
    <property type="match status" value="1"/>
</dbReference>